<keyword evidence="3" id="KW-1185">Reference proteome</keyword>
<accession>A0ABV8JJV8</accession>
<dbReference type="InterPro" id="IPR027417">
    <property type="entry name" value="P-loop_NTPase"/>
</dbReference>
<sequence length="628" mass="71991">MSKKTGVTEQTLLKDSIFRIGKVFSVEGRVIKVSVDKQKNASHLLYKGELLKNVSVGSNLKIVKGFIAIIAKVESEQIREDQIFNGKYSKAENKIHRILVVKLLGYIENNKFIGGINELPLIDNECYLLDKEEAQSIHNFVPEEDVPLELGTLALETGQTINLGVNALFASHIGIFGNTGSGKSYTLAKLYRTLFTRFESEKKFRKNAKFLLFDFNGEYNDDDAIIEEKHVINLSTKTQEGNEKLEFSEADLLDVELFSIMASATEKTQRPFLARTLNFYKTVSRSDDALRFFKNMLRKRVVDILKMSDKVRALLLLDYLKEILPKSYDDNGIERDLTDDLDFHNKSAEFMLDGVFLRSYPNEIENTLIYRHVDSYEFRDNFISKIIDFLYLQLIYDVISNRAQNEHIAPAINKLKSFQKDIGKVIRVVKDETSDFWNDKFFTIINLNNANLNIKKLVPLLVSYKLYSEHKKKKIKQTNSSLNIIIDEAHNILSYASQRESETWKDYRLETFEEIIKEGRKFGVFLTIASQRPSDISSTIISQLHNYFLHRLINSKDINAIEKTVSYLDKVSFEALPVLATGTCVVAGLAAQIPVIIKVNQIAKKHEPNNKTIDLVSKWSDNINDNEQ</sequence>
<dbReference type="Pfam" id="PF01935">
    <property type="entry name" value="DUF87"/>
    <property type="match status" value="1"/>
</dbReference>
<keyword evidence="2" id="KW-0547">Nucleotide-binding</keyword>
<dbReference type="EMBL" id="JBHSAW010000003">
    <property type="protein sequence ID" value="MFC4094812.1"/>
    <property type="molecule type" value="Genomic_DNA"/>
</dbReference>
<dbReference type="GO" id="GO:0005524">
    <property type="term" value="F:ATP binding"/>
    <property type="evidence" value="ECO:0007669"/>
    <property type="project" value="UniProtKB-KW"/>
</dbReference>
<dbReference type="Proteomes" id="UP001595814">
    <property type="component" value="Unassembled WGS sequence"/>
</dbReference>
<feature type="domain" description="Helicase HerA central" evidence="1">
    <location>
        <begin position="148"/>
        <end position="341"/>
    </location>
</feature>
<dbReference type="PANTHER" id="PTHR42957:SF1">
    <property type="entry name" value="HELICASE MJ1565-RELATED"/>
    <property type="match status" value="1"/>
</dbReference>
<gene>
    <name evidence="2" type="ORF">ACFOUT_02935</name>
</gene>
<organism evidence="2 3">
    <name type="scientific">Euzebyella saccharophila</name>
    <dbReference type="NCBI Taxonomy" id="679664"/>
    <lineage>
        <taxon>Bacteria</taxon>
        <taxon>Pseudomonadati</taxon>
        <taxon>Bacteroidota</taxon>
        <taxon>Flavobacteriia</taxon>
        <taxon>Flavobacteriales</taxon>
        <taxon>Flavobacteriaceae</taxon>
        <taxon>Euzebyella</taxon>
    </lineage>
</organism>
<comment type="caution">
    <text evidence="2">The sequence shown here is derived from an EMBL/GenBank/DDBJ whole genome shotgun (WGS) entry which is preliminary data.</text>
</comment>
<dbReference type="Gene3D" id="3.40.50.300">
    <property type="entry name" value="P-loop containing nucleotide triphosphate hydrolases"/>
    <property type="match status" value="2"/>
</dbReference>
<dbReference type="RefSeq" id="WP_192462265.1">
    <property type="nucleotide sequence ID" value="NZ_JACYFJ010000003.1"/>
</dbReference>
<reference evidence="3" key="1">
    <citation type="journal article" date="2019" name="Int. J. Syst. Evol. Microbiol.">
        <title>The Global Catalogue of Microorganisms (GCM) 10K type strain sequencing project: providing services to taxonomists for standard genome sequencing and annotation.</title>
        <authorList>
            <consortium name="The Broad Institute Genomics Platform"/>
            <consortium name="The Broad Institute Genome Sequencing Center for Infectious Disease"/>
            <person name="Wu L."/>
            <person name="Ma J."/>
        </authorList>
    </citation>
    <scope>NUCLEOTIDE SEQUENCE [LARGE SCALE GENOMIC DNA]</scope>
    <source>
        <strain evidence="3">CECT 7477</strain>
    </source>
</reference>
<name>A0ABV8JJV8_9FLAO</name>
<dbReference type="InterPro" id="IPR002789">
    <property type="entry name" value="HerA_central"/>
</dbReference>
<keyword evidence="2" id="KW-0067">ATP-binding</keyword>
<evidence type="ECO:0000313" key="2">
    <source>
        <dbReference type="EMBL" id="MFC4094812.1"/>
    </source>
</evidence>
<protein>
    <submittedName>
        <fullName evidence="2">ATP-binding protein</fullName>
    </submittedName>
</protein>
<evidence type="ECO:0000313" key="3">
    <source>
        <dbReference type="Proteomes" id="UP001595814"/>
    </source>
</evidence>
<dbReference type="SUPFAM" id="SSF52540">
    <property type="entry name" value="P-loop containing nucleoside triphosphate hydrolases"/>
    <property type="match status" value="1"/>
</dbReference>
<proteinExistence type="predicted"/>
<dbReference type="PANTHER" id="PTHR42957">
    <property type="entry name" value="HELICASE MJ1565-RELATED"/>
    <property type="match status" value="1"/>
</dbReference>
<evidence type="ECO:0000259" key="1">
    <source>
        <dbReference type="Pfam" id="PF01935"/>
    </source>
</evidence>
<dbReference type="InterPro" id="IPR008571">
    <property type="entry name" value="HerA-like"/>
</dbReference>